<gene>
    <name evidence="1" type="ORF">LCI18_012513</name>
</gene>
<protein>
    <submittedName>
        <fullName evidence="1">Uncharacterized protein</fullName>
    </submittedName>
</protein>
<evidence type="ECO:0000313" key="1">
    <source>
        <dbReference type="EMBL" id="UPL01579.1"/>
    </source>
</evidence>
<keyword evidence="2" id="KW-1185">Reference proteome</keyword>
<evidence type="ECO:0000313" key="2">
    <source>
        <dbReference type="Proteomes" id="UP000830768"/>
    </source>
</evidence>
<dbReference type="Proteomes" id="UP000830768">
    <property type="component" value="Chromosome 10"/>
</dbReference>
<organism evidence="1 2">
    <name type="scientific">Fusarium solani subsp. cucurbitae</name>
    <name type="common">Neocosmosporum cucurbitae</name>
    <dbReference type="NCBI Taxonomy" id="2747967"/>
    <lineage>
        <taxon>Eukaryota</taxon>
        <taxon>Fungi</taxon>
        <taxon>Dikarya</taxon>
        <taxon>Ascomycota</taxon>
        <taxon>Pezizomycotina</taxon>
        <taxon>Sordariomycetes</taxon>
        <taxon>Hypocreomycetidae</taxon>
        <taxon>Hypocreales</taxon>
        <taxon>Nectriaceae</taxon>
        <taxon>Fusarium</taxon>
        <taxon>Fusarium solani species complex</taxon>
    </lineage>
</organism>
<sequence length="640" mass="70446">MPPIIILDSDDDEDHGYSPPRSPRGPISPAGAEAATSHSSGRVSRATTSTDPSFFRNIYDEQNDAARTYVPEGTTRSYDQDRLSSSEMTAPAPFKRTVTGLVEPSSLVSVTDRTATKGQKAPYENTPDEFTQASTPGRKKAPTAVMDDPWDVPSSPEVGQSRPKTKIRIKRREPQQTLGSTSKTTWDLLNTKPGRNQDPVHDGLNISPSGRRKRRKVEYPEASLQGSNEVDLVTIPFSNDNEGQESQPEPTPSMLPPTLPVMDDVSFYIAPKPLTETQKMEYESVHMPSSDSLNQPLPPIYQFNIQNIGSSDEATNVNTPRSNATCLMSTAPMPSTAPVPSSMMDPLRMATGQSVGLRWDSSPDVIAGGESPPREKQPRQRERQRRESPAEPVVYEVPEPTRVDQPELPAVEETRPVHNEPQHLEAPAEPLVEPPTEPPAEIPTEPVTKPPAKAKKPRGRPKKKAAAEEVTPADQPEGTPVTKPKKKRGRPRKADQPTKEAKEASPQVEQPSVNDAVPSAKVTRRSAAKFEAHHQVEEVKVDDEQEEESKEAIDSRENKSVLQESRPTSMNKVDPSEDEISKPLEDTTTPRKEEKEEKPAVVSKTTTPSRGLSAILNKPVYRVGLSKKSRIAPLLKCLRK</sequence>
<dbReference type="EMBL" id="CP090038">
    <property type="protein sequence ID" value="UPL01579.1"/>
    <property type="molecule type" value="Genomic_DNA"/>
</dbReference>
<name>A0ACD3ZKG6_FUSSC</name>
<reference evidence="1" key="1">
    <citation type="submission" date="2021-11" db="EMBL/GenBank/DDBJ databases">
        <title>Fusarium solani-melongenae Genome sequencing and assembly.</title>
        <authorList>
            <person name="Xie S."/>
            <person name="Huang L."/>
            <person name="Zhang X."/>
        </authorList>
    </citation>
    <scope>NUCLEOTIDE SEQUENCE</scope>
    <source>
        <strain evidence="1">CRI 24-3</strain>
    </source>
</reference>
<accession>A0ACD3ZKG6</accession>
<proteinExistence type="predicted"/>